<keyword evidence="1" id="KW-0812">Transmembrane</keyword>
<dbReference type="STRING" id="1123282.SAMN02745823_02153"/>
<dbReference type="RefSeq" id="WP_073078738.1">
    <property type="nucleotide sequence ID" value="NZ_FQXV01000007.1"/>
</dbReference>
<evidence type="ECO:0000256" key="1">
    <source>
        <dbReference type="SAM" id="Phobius"/>
    </source>
</evidence>
<dbReference type="EMBL" id="FQXV01000007">
    <property type="protein sequence ID" value="SHI06000.1"/>
    <property type="molecule type" value="Genomic_DNA"/>
</dbReference>
<organism evidence="2 3">
    <name type="scientific">Sporobacter termitidis DSM 10068</name>
    <dbReference type="NCBI Taxonomy" id="1123282"/>
    <lineage>
        <taxon>Bacteria</taxon>
        <taxon>Bacillati</taxon>
        <taxon>Bacillota</taxon>
        <taxon>Clostridia</taxon>
        <taxon>Eubacteriales</taxon>
        <taxon>Oscillospiraceae</taxon>
        <taxon>Sporobacter</taxon>
    </lineage>
</organism>
<gene>
    <name evidence="2" type="ORF">SAMN02745823_02153</name>
</gene>
<evidence type="ECO:0000313" key="2">
    <source>
        <dbReference type="EMBL" id="SHI06000.1"/>
    </source>
</evidence>
<dbReference type="OrthoDB" id="9782052at2"/>
<feature type="transmembrane region" description="Helical" evidence="1">
    <location>
        <begin position="12"/>
        <end position="29"/>
    </location>
</feature>
<proteinExistence type="predicted"/>
<feature type="transmembrane region" description="Helical" evidence="1">
    <location>
        <begin position="35"/>
        <end position="53"/>
    </location>
</feature>
<dbReference type="Proteomes" id="UP000183995">
    <property type="component" value="Unassembled WGS sequence"/>
</dbReference>
<evidence type="ECO:0000313" key="3">
    <source>
        <dbReference type="Proteomes" id="UP000183995"/>
    </source>
</evidence>
<keyword evidence="1" id="KW-0472">Membrane</keyword>
<name>A0A1M5Y1Q7_9FIRM</name>
<dbReference type="AlphaFoldDB" id="A0A1M5Y1Q7"/>
<dbReference type="InterPro" id="IPR018770">
    <property type="entry name" value="ChloroindolylP_hydrolase"/>
</dbReference>
<dbReference type="Pfam" id="PF10112">
    <property type="entry name" value="Halogen_Hydrol"/>
    <property type="match status" value="1"/>
</dbReference>
<keyword evidence="3" id="KW-1185">Reference proteome</keyword>
<accession>A0A1M5Y1Q7</accession>
<keyword evidence="1" id="KW-1133">Transmembrane helix</keyword>
<reference evidence="2 3" key="1">
    <citation type="submission" date="2016-11" db="EMBL/GenBank/DDBJ databases">
        <authorList>
            <person name="Jaros S."/>
            <person name="Januszkiewicz K."/>
            <person name="Wedrychowicz H."/>
        </authorList>
    </citation>
    <scope>NUCLEOTIDE SEQUENCE [LARGE SCALE GENOMIC DNA]</scope>
    <source>
        <strain evidence="2 3">DSM 10068</strain>
    </source>
</reference>
<sequence length="213" mass="24168">MTREIRKKSPVPIYGFAGVWLLYCLFFPLLRLTDYVLLIVCAVGAYAILSLLFPGKTEYVKEPEKPVSTGNAEYDALLAEGRRAVEEMARLRGSIRNEEVCAKIGELMDVTQRIFKDLLEDHNDYRQIKRFADFYLPTTIKLINAYDRMGNIGAAGENITGTMRRIEDILDTTLAGYKKQLDALFANQALDIETDIVVLENMLKREGLTGKDF</sequence>
<protein>
    <submittedName>
        <fullName evidence="2">5-bromo-4-chloroindolyl phosphate hydrolysis protein</fullName>
    </submittedName>
</protein>